<evidence type="ECO:0000313" key="3">
    <source>
        <dbReference type="Proteomes" id="UP000639274"/>
    </source>
</evidence>
<dbReference type="RefSeq" id="WP_200611598.1">
    <property type="nucleotide sequence ID" value="NZ_CP071518.1"/>
</dbReference>
<sequence length="61" mass="6733">MKPFTTLTCVLLALISVLQLSRVLLAWDVVVNGVAIPLWASVLATIIPAVLSVMTWRESRR</sequence>
<dbReference type="Proteomes" id="UP000639274">
    <property type="component" value="Chromosome"/>
</dbReference>
<evidence type="ECO:0000256" key="1">
    <source>
        <dbReference type="SAM" id="Phobius"/>
    </source>
</evidence>
<keyword evidence="3" id="KW-1185">Reference proteome</keyword>
<dbReference type="KEGG" id="lsf:I8J32_009925"/>
<proteinExistence type="predicted"/>
<keyword evidence="1" id="KW-0472">Membrane</keyword>
<accession>A0A975ARM9</accession>
<dbReference type="EMBL" id="CP071518">
    <property type="protein sequence ID" value="QSX77125.1"/>
    <property type="molecule type" value="Genomic_DNA"/>
</dbReference>
<gene>
    <name evidence="2" type="ORF">I8J32_009925</name>
</gene>
<protein>
    <submittedName>
        <fullName evidence="2">Uncharacterized protein</fullName>
    </submittedName>
</protein>
<keyword evidence="1" id="KW-0812">Transmembrane</keyword>
<reference evidence="2 3" key="1">
    <citation type="submission" date="2021-03" db="EMBL/GenBank/DDBJ databases">
        <title>Lysobacter sp. nov. isolated from soil of gangwondo yeongwol, south Korea.</title>
        <authorList>
            <person name="Kim K.R."/>
            <person name="Kim K.H."/>
            <person name="Jeon C.O."/>
        </authorList>
    </citation>
    <scope>NUCLEOTIDE SEQUENCE [LARGE SCALE GENOMIC DNA]</scope>
    <source>
        <strain evidence="2 3">R19</strain>
    </source>
</reference>
<evidence type="ECO:0000313" key="2">
    <source>
        <dbReference type="EMBL" id="QSX77125.1"/>
    </source>
</evidence>
<organism evidence="2 3">
    <name type="scientific">Agrilutibacter solisilvae</name>
    <dbReference type="NCBI Taxonomy" id="2763317"/>
    <lineage>
        <taxon>Bacteria</taxon>
        <taxon>Pseudomonadati</taxon>
        <taxon>Pseudomonadota</taxon>
        <taxon>Gammaproteobacteria</taxon>
        <taxon>Lysobacterales</taxon>
        <taxon>Lysobacteraceae</taxon>
        <taxon>Agrilutibacter</taxon>
    </lineage>
</organism>
<feature type="transmembrane region" description="Helical" evidence="1">
    <location>
        <begin position="36"/>
        <end position="56"/>
    </location>
</feature>
<keyword evidence="1" id="KW-1133">Transmembrane helix</keyword>
<dbReference type="AlphaFoldDB" id="A0A975ARM9"/>
<name>A0A975ARM9_9GAMM</name>